<sequence length="192" mass="21592">MIKKVTIDYEKLCEELNRQGKTKQGFSIEIGRGKDYIVSIKHRPEQPENMESLMCTLLGLDAGSLVKKENPVQKGAEAKVLENIHRKLCEIEGAVSGQTEMLEKIFGKSNANTIQIEKVKDMLISASETESDRAEKLLTDMMETGEALAQDIFAKADEMCISRKEIMRAKKKLDVRVSTTGYGHSQKAVWRI</sequence>
<dbReference type="AlphaFoldDB" id="B0NA43"/>
<dbReference type="HOGENOM" id="CLU_1413019_0_0_9"/>
<protein>
    <submittedName>
        <fullName evidence="1">Uncharacterized protein</fullName>
    </submittedName>
</protein>
<dbReference type="Proteomes" id="UP000289664">
    <property type="component" value="Chromosome"/>
</dbReference>
<dbReference type="RefSeq" id="WP_004605865.1">
    <property type="nucleotide sequence ID" value="NZ_CP036170.1"/>
</dbReference>
<name>B0NA43_CLOS5</name>
<dbReference type="STRING" id="411468.CLOSCI_00310"/>
<reference evidence="1 2" key="1">
    <citation type="journal article" date="2019" name="Appl. Environ. Microbiol.">
        <title>Clostridium scindens ATCC 35704: integration of nutritional requirements, the complete genome sequence, and global transcriptional responses to bile acids.</title>
        <authorList>
            <person name="Devendran S."/>
            <person name="Shrestha R."/>
            <person name="Alves J.M.P."/>
            <person name="Wolf P.G."/>
            <person name="Ly L."/>
            <person name="Hernandez A.G."/>
            <person name="Mendez-Garcia C."/>
            <person name="Inboden A."/>
            <person name="Wiley J."/>
            <person name="Paul O."/>
            <person name="Allen A."/>
            <person name="Springer E."/>
            <person name="Wright C.L."/>
            <person name="Fields C.J."/>
            <person name="Daniel S.L."/>
            <person name="Ridlon J.M."/>
        </authorList>
    </citation>
    <scope>NUCLEOTIDE SEQUENCE [LARGE SCALE GENOMIC DNA]</scope>
    <source>
        <strain evidence="1 2">ATCC 35704</strain>
    </source>
</reference>
<proteinExistence type="predicted"/>
<dbReference type="OrthoDB" id="9976682at2"/>
<dbReference type="EMBL" id="CP036170">
    <property type="protein sequence ID" value="QBF72977.1"/>
    <property type="molecule type" value="Genomic_DNA"/>
</dbReference>
<evidence type="ECO:0000313" key="1">
    <source>
        <dbReference type="EMBL" id="QBF72977.1"/>
    </source>
</evidence>
<keyword evidence="2" id="KW-1185">Reference proteome</keyword>
<organism evidence="1 2">
    <name type="scientific">Clostridium scindens (strain ATCC 35704 / DSM 5676 / VPI 13733 / 19)</name>
    <dbReference type="NCBI Taxonomy" id="411468"/>
    <lineage>
        <taxon>Bacteria</taxon>
        <taxon>Bacillati</taxon>
        <taxon>Bacillota</taxon>
        <taxon>Clostridia</taxon>
        <taxon>Lachnospirales</taxon>
        <taxon>Lachnospiraceae</taxon>
    </lineage>
</organism>
<evidence type="ECO:0000313" key="2">
    <source>
        <dbReference type="Proteomes" id="UP000289664"/>
    </source>
</evidence>
<dbReference type="KEGG" id="csci:HDCHBGLK_00323"/>
<gene>
    <name evidence="1" type="ORF">HDCHBGLK_00323</name>
</gene>
<accession>B0NA43</accession>
<dbReference type="GeneID" id="62694560"/>